<dbReference type="OrthoDB" id="413313at2759"/>
<accession>A0A8T1MVM3</accession>
<organism evidence="1 2">
    <name type="scientific">Clonorchis sinensis</name>
    <name type="common">Chinese liver fluke</name>
    <dbReference type="NCBI Taxonomy" id="79923"/>
    <lineage>
        <taxon>Eukaryota</taxon>
        <taxon>Metazoa</taxon>
        <taxon>Spiralia</taxon>
        <taxon>Lophotrochozoa</taxon>
        <taxon>Platyhelminthes</taxon>
        <taxon>Trematoda</taxon>
        <taxon>Digenea</taxon>
        <taxon>Opisthorchiida</taxon>
        <taxon>Opisthorchiata</taxon>
        <taxon>Opisthorchiidae</taxon>
        <taxon>Clonorchis</taxon>
    </lineage>
</organism>
<dbReference type="InterPro" id="IPR004245">
    <property type="entry name" value="DUF229"/>
</dbReference>
<proteinExistence type="predicted"/>
<name>A0A8T1MVM3_CLOSI</name>
<dbReference type="PANTHER" id="PTHR10974:SF1">
    <property type="entry name" value="FI08016P-RELATED"/>
    <property type="match status" value="1"/>
</dbReference>
<keyword evidence="2" id="KW-1185">Reference proteome</keyword>
<comment type="caution">
    <text evidence="1">The sequence shown here is derived from an EMBL/GenBank/DDBJ whole genome shotgun (WGS) entry which is preliminary data.</text>
</comment>
<sequence>MFVYRICVRLDQQDAPVILRTSTLIWQIGGRDPVRQSRTSIDASSNENENGVARGLFKKSGGTYTHHVLLESLREFFHAYAYRPRFSLTFFSELIHDNPAYATLLDDDLVTLLRQIQVNDEQDFLFDEPKPFSNTIVILFADHGPRLGGARLSVQGKLEERLPLLSFILPKRFSTDWPEAFAQLRANRDRLVTLFDVHATLKHILIRQYGDHLDSVVKSPRGISLFTPIPENRTCAQASIAPHWCVCLQWSDIRVRSLLNNWPPVVYTAANHILSHVNHIVQRINSHRGMSSNVQKCQKMVLSK</sequence>
<evidence type="ECO:0000313" key="1">
    <source>
        <dbReference type="EMBL" id="KAG5453193.1"/>
    </source>
</evidence>
<dbReference type="EMBL" id="NIRI02000013">
    <property type="protein sequence ID" value="KAG5453193.1"/>
    <property type="molecule type" value="Genomic_DNA"/>
</dbReference>
<feature type="non-terminal residue" evidence="1">
    <location>
        <position position="304"/>
    </location>
</feature>
<reference evidence="1 2" key="2">
    <citation type="journal article" date="2021" name="Genomics">
        <title>High-quality reference genome for Clonorchis sinensis.</title>
        <authorList>
            <person name="Young N.D."/>
            <person name="Stroehlein A.J."/>
            <person name="Kinkar L."/>
            <person name="Wang T."/>
            <person name="Sohn W.M."/>
            <person name="Chang B.C.H."/>
            <person name="Kaur P."/>
            <person name="Weisz D."/>
            <person name="Dudchenko O."/>
            <person name="Aiden E.L."/>
            <person name="Korhonen P.K."/>
            <person name="Gasser R.B."/>
        </authorList>
    </citation>
    <scope>NUCLEOTIDE SEQUENCE [LARGE SCALE GENOMIC DNA]</scope>
    <source>
        <strain evidence="1">Cs-k2</strain>
    </source>
</reference>
<evidence type="ECO:0000313" key="2">
    <source>
        <dbReference type="Proteomes" id="UP000286415"/>
    </source>
</evidence>
<dbReference type="PANTHER" id="PTHR10974">
    <property type="entry name" value="FI08016P-RELATED"/>
    <property type="match status" value="1"/>
</dbReference>
<dbReference type="Pfam" id="PF02995">
    <property type="entry name" value="DUF229"/>
    <property type="match status" value="1"/>
</dbReference>
<reference evidence="1 2" key="1">
    <citation type="journal article" date="2018" name="Biotechnol. Adv.">
        <title>Improved genomic resources and new bioinformatic workflow for the carcinogenic parasite Clonorchis sinensis: Biotechnological implications.</title>
        <authorList>
            <person name="Wang D."/>
            <person name="Korhonen P.K."/>
            <person name="Gasser R.B."/>
            <person name="Young N.D."/>
        </authorList>
    </citation>
    <scope>NUCLEOTIDE SEQUENCE [LARGE SCALE GENOMIC DNA]</scope>
    <source>
        <strain evidence="1">Cs-k2</strain>
    </source>
</reference>
<dbReference type="SUPFAM" id="SSF53649">
    <property type="entry name" value="Alkaline phosphatase-like"/>
    <property type="match status" value="1"/>
</dbReference>
<dbReference type="AlphaFoldDB" id="A0A8T1MVM3"/>
<dbReference type="GO" id="GO:0005615">
    <property type="term" value="C:extracellular space"/>
    <property type="evidence" value="ECO:0007669"/>
    <property type="project" value="TreeGrafter"/>
</dbReference>
<protein>
    <submittedName>
        <fullName evidence="1">Uncharacterized protein</fullName>
    </submittedName>
</protein>
<gene>
    <name evidence="1" type="ORF">CSKR_112755</name>
</gene>
<dbReference type="InterPro" id="IPR017850">
    <property type="entry name" value="Alkaline_phosphatase_core_sf"/>
</dbReference>
<dbReference type="Proteomes" id="UP000286415">
    <property type="component" value="Unassembled WGS sequence"/>
</dbReference>